<evidence type="ECO:0000313" key="4">
    <source>
        <dbReference type="Proteomes" id="UP000216947"/>
    </source>
</evidence>
<reference evidence="4" key="1">
    <citation type="submission" date="2017-05" db="EMBL/GenBank/DDBJ databases">
        <title>Complete and WGS of Bordetella genogroups.</title>
        <authorList>
            <person name="Spilker T."/>
            <person name="Lipuma J."/>
        </authorList>
    </citation>
    <scope>NUCLEOTIDE SEQUENCE [LARGE SCALE GENOMIC DNA]</scope>
    <source>
        <strain evidence="4">AU18089</strain>
    </source>
</reference>
<feature type="signal peptide" evidence="2">
    <location>
        <begin position="1"/>
        <end position="27"/>
    </location>
</feature>
<feature type="region of interest" description="Disordered" evidence="1">
    <location>
        <begin position="30"/>
        <end position="56"/>
    </location>
</feature>
<dbReference type="InterPro" id="IPR014177">
    <property type="entry name" value="Formate_DH_TAT-contain"/>
</dbReference>
<keyword evidence="2" id="KW-0732">Signal</keyword>
<dbReference type="InterPro" id="IPR006311">
    <property type="entry name" value="TAT_signal"/>
</dbReference>
<feature type="compositionally biased region" description="Low complexity" evidence="1">
    <location>
        <begin position="30"/>
        <end position="43"/>
    </location>
</feature>
<keyword evidence="4" id="KW-1185">Reference proteome</keyword>
<evidence type="ECO:0000256" key="2">
    <source>
        <dbReference type="SAM" id="SignalP"/>
    </source>
</evidence>
<organism evidence="3 4">
    <name type="scientific">Bordetella genomosp. 7</name>
    <dbReference type="NCBI Taxonomy" id="1416805"/>
    <lineage>
        <taxon>Bacteria</taxon>
        <taxon>Pseudomonadati</taxon>
        <taxon>Pseudomonadota</taxon>
        <taxon>Betaproteobacteria</taxon>
        <taxon>Burkholderiales</taxon>
        <taxon>Alcaligenaceae</taxon>
        <taxon>Bordetella</taxon>
    </lineage>
</organism>
<feature type="chain" id="PRO_5013079728" evidence="2">
    <location>
        <begin position="28"/>
        <end position="68"/>
    </location>
</feature>
<name>A0A261QVP8_9BORD</name>
<dbReference type="RefSeq" id="WP_038852151.1">
    <property type="nucleotide sequence ID" value="NZ_NEVI01000022.1"/>
</dbReference>
<accession>A0A261QVP8</accession>
<comment type="caution">
    <text evidence="3">The sequence shown here is derived from an EMBL/GenBank/DDBJ whole genome shotgun (WGS) entry which is preliminary data.</text>
</comment>
<evidence type="ECO:0000256" key="1">
    <source>
        <dbReference type="SAM" id="MobiDB-lite"/>
    </source>
</evidence>
<dbReference type="PROSITE" id="PS51318">
    <property type="entry name" value="TAT"/>
    <property type="match status" value="1"/>
</dbReference>
<gene>
    <name evidence="3" type="ORF">CAL19_17085</name>
</gene>
<dbReference type="EMBL" id="NEVK01000008">
    <property type="protein sequence ID" value="OZI16865.1"/>
    <property type="molecule type" value="Genomic_DNA"/>
</dbReference>
<dbReference type="Proteomes" id="UP000216947">
    <property type="component" value="Unassembled WGS sequence"/>
</dbReference>
<dbReference type="PIRSF" id="PIRSF036704">
    <property type="entry name" value="UCP036704"/>
    <property type="match status" value="1"/>
</dbReference>
<dbReference type="AlphaFoldDB" id="A0A261QVP8"/>
<sequence length="68" mass="6895">MSKTSPRLSRRAFLAGAATAGAAVAGAAALPGAATQPQPAAATPTPPERGGGYRLSEHVKRYYKTTLV</sequence>
<proteinExistence type="predicted"/>
<evidence type="ECO:0000313" key="3">
    <source>
        <dbReference type="EMBL" id="OZI16865.1"/>
    </source>
</evidence>
<protein>
    <submittedName>
        <fullName evidence="3">Formate dehydrogenase</fullName>
    </submittedName>
</protein>